<dbReference type="SUPFAM" id="SSF53335">
    <property type="entry name" value="S-adenosyl-L-methionine-dependent methyltransferases"/>
    <property type="match status" value="1"/>
</dbReference>
<feature type="domain" description="Methyltransferase type 11" evidence="3">
    <location>
        <begin position="78"/>
        <end position="125"/>
    </location>
</feature>
<evidence type="ECO:0000256" key="1">
    <source>
        <dbReference type="ARBA" id="ARBA00022603"/>
    </source>
</evidence>
<name>A0A381XC25_9ZZZZ</name>
<organism evidence="4">
    <name type="scientific">marine metagenome</name>
    <dbReference type="NCBI Taxonomy" id="408172"/>
    <lineage>
        <taxon>unclassified sequences</taxon>
        <taxon>metagenomes</taxon>
        <taxon>ecological metagenomes</taxon>
    </lineage>
</organism>
<dbReference type="PANTHER" id="PTHR13090:SF1">
    <property type="entry name" value="ARGININE-HYDROXYLASE NDUFAF5, MITOCHONDRIAL"/>
    <property type="match status" value="1"/>
</dbReference>
<dbReference type="GO" id="GO:0008757">
    <property type="term" value="F:S-adenosylmethionine-dependent methyltransferase activity"/>
    <property type="evidence" value="ECO:0007669"/>
    <property type="project" value="InterPro"/>
</dbReference>
<dbReference type="InterPro" id="IPR050602">
    <property type="entry name" value="Malonyl-ACP_OMT"/>
</dbReference>
<evidence type="ECO:0000313" key="4">
    <source>
        <dbReference type="EMBL" id="SVA62295.1"/>
    </source>
</evidence>
<dbReference type="EMBL" id="UINC01014634">
    <property type="protein sequence ID" value="SVA62295.1"/>
    <property type="molecule type" value="Genomic_DNA"/>
</dbReference>
<accession>A0A381XC25</accession>
<protein>
    <recommendedName>
        <fullName evidence="3">Methyltransferase type 11 domain-containing protein</fullName>
    </recommendedName>
</protein>
<keyword evidence="1" id="KW-0489">Methyltransferase</keyword>
<dbReference type="InterPro" id="IPR029063">
    <property type="entry name" value="SAM-dependent_MTases_sf"/>
</dbReference>
<proteinExistence type="predicted"/>
<evidence type="ECO:0000259" key="3">
    <source>
        <dbReference type="Pfam" id="PF08241"/>
    </source>
</evidence>
<reference evidence="4" key="1">
    <citation type="submission" date="2018-05" db="EMBL/GenBank/DDBJ databases">
        <authorList>
            <person name="Lanie J.A."/>
            <person name="Ng W.-L."/>
            <person name="Kazmierczak K.M."/>
            <person name="Andrzejewski T.M."/>
            <person name="Davidsen T.M."/>
            <person name="Wayne K.J."/>
            <person name="Tettelin H."/>
            <person name="Glass J.I."/>
            <person name="Rusch D."/>
            <person name="Podicherti R."/>
            <person name="Tsui H.-C.T."/>
            <person name="Winkler M.E."/>
        </authorList>
    </citation>
    <scope>NUCLEOTIDE SEQUENCE</scope>
</reference>
<evidence type="ECO:0000256" key="2">
    <source>
        <dbReference type="ARBA" id="ARBA00022679"/>
    </source>
</evidence>
<dbReference type="GO" id="GO:0032259">
    <property type="term" value="P:methylation"/>
    <property type="evidence" value="ECO:0007669"/>
    <property type="project" value="UniProtKB-KW"/>
</dbReference>
<dbReference type="AlphaFoldDB" id="A0A381XC25"/>
<gene>
    <name evidence="4" type="ORF">METZ01_LOCUS115149</name>
</gene>
<keyword evidence="2" id="KW-0808">Transferase</keyword>
<dbReference type="CDD" id="cd02440">
    <property type="entry name" value="AdoMet_MTases"/>
    <property type="match status" value="1"/>
</dbReference>
<dbReference type="Pfam" id="PF08241">
    <property type="entry name" value="Methyltransf_11"/>
    <property type="match status" value="1"/>
</dbReference>
<dbReference type="Gene3D" id="3.40.50.150">
    <property type="entry name" value="Vaccinia Virus protein VP39"/>
    <property type="match status" value="1"/>
</dbReference>
<dbReference type="PANTHER" id="PTHR13090">
    <property type="entry name" value="ARGININE-HYDROXYLASE NDUFAF5, MITOCHONDRIAL"/>
    <property type="match status" value="1"/>
</dbReference>
<sequence>MHNRKLVRLRRKKASKINSESKLFFNEYLEEMLERISAINETFHKCIAYDFRNLNFQKPKNIENIIRCDSNASTSTDLVYDEEFLPFKRESIDMMLSFFNLHFANDVQGIFHQVLQSLKPNGIFLACLFAGDTLTELRFALSKAEEEIVNGASPRISPFADLQGLSNLLQKNNFSLPVADIDRKKILYNKPIDLMLDLRLMGETNSLIKMKKKFLRKDVLKRAIQIYEDNFTNDKGKIYATFEIAWVIGWKYHHSQQKPLRPGSGEVNLKREIKKFE</sequence>
<dbReference type="InterPro" id="IPR013216">
    <property type="entry name" value="Methyltransf_11"/>
</dbReference>